<dbReference type="EMBL" id="JARQBZ010000012">
    <property type="protein sequence ID" value="MDT2833944.1"/>
    <property type="molecule type" value="Genomic_DNA"/>
</dbReference>
<dbReference type="Pfam" id="PF15980">
    <property type="entry name" value="ComGF"/>
    <property type="match status" value="1"/>
</dbReference>
<evidence type="ECO:0000313" key="3">
    <source>
        <dbReference type="Proteomes" id="UP001268577"/>
    </source>
</evidence>
<reference evidence="2" key="1">
    <citation type="submission" date="2023-03" db="EMBL/GenBank/DDBJ databases">
        <authorList>
            <person name="Shen W."/>
            <person name="Cai J."/>
        </authorList>
    </citation>
    <scope>NUCLEOTIDE SEQUENCE</scope>
    <source>
        <strain evidence="2">P96-3</strain>
    </source>
</reference>
<keyword evidence="1" id="KW-0812">Transmembrane</keyword>
<comment type="caution">
    <text evidence="2">The sequence shown here is derived from an EMBL/GenBank/DDBJ whole genome shotgun (WGS) entry which is preliminary data.</text>
</comment>
<feature type="transmembrane region" description="Helical" evidence="1">
    <location>
        <begin position="12"/>
        <end position="33"/>
    </location>
</feature>
<proteinExistence type="predicted"/>
<accession>A0AAW8U6R3</accession>
<dbReference type="Proteomes" id="UP001268577">
    <property type="component" value="Unassembled WGS sequence"/>
</dbReference>
<dbReference type="RefSeq" id="WP_311874483.1">
    <property type="nucleotide sequence ID" value="NZ_JARQBZ010000012.1"/>
</dbReference>
<dbReference type="InterPro" id="IPR016977">
    <property type="entry name" value="ComGF"/>
</dbReference>
<protein>
    <submittedName>
        <fullName evidence="2">Competence type IV pilus minor pilin ComGF</fullName>
    </submittedName>
</protein>
<dbReference type="AlphaFoldDB" id="A0AAW8U6R3"/>
<name>A0AAW8U6R3_9ENTE</name>
<evidence type="ECO:0000313" key="2">
    <source>
        <dbReference type="EMBL" id="MDT2833944.1"/>
    </source>
</evidence>
<keyword evidence="1" id="KW-0472">Membrane</keyword>
<organism evidence="2 3">
    <name type="scientific">Vagococcus carniphilus</name>
    <dbReference type="NCBI Taxonomy" id="218144"/>
    <lineage>
        <taxon>Bacteria</taxon>
        <taxon>Bacillati</taxon>
        <taxon>Bacillota</taxon>
        <taxon>Bacilli</taxon>
        <taxon>Lactobacillales</taxon>
        <taxon>Enterococcaceae</taxon>
        <taxon>Vagococcus</taxon>
    </lineage>
</organism>
<dbReference type="NCBIfam" id="NF041002">
    <property type="entry name" value="pilin_ComGF"/>
    <property type="match status" value="1"/>
</dbReference>
<keyword evidence="1" id="KW-1133">Transmembrane helix</keyword>
<evidence type="ECO:0000256" key="1">
    <source>
        <dbReference type="SAM" id="Phobius"/>
    </source>
</evidence>
<sequence>MLRNKKILITYQGFTLAECLISLVVLMGLLLFLKPFLSMITQVDNHITKDNYLELLIGKIQIESEIKEMTFQKIDNNKLYYLSEDDEKIVFEQYKNMIRKTNDSKGHQPIVMGVDIVVFSEEKGLVKMEVTTLEGETYSYFLFN</sequence>
<gene>
    <name evidence="2" type="primary">comGF</name>
    <name evidence="2" type="ORF">P7H70_07735</name>
</gene>